<dbReference type="AlphaFoldDB" id="A0A564Z3B6"/>
<dbReference type="EMBL" id="CABIJS010000139">
    <property type="protein sequence ID" value="VUZ44549.1"/>
    <property type="molecule type" value="Genomic_DNA"/>
</dbReference>
<evidence type="ECO:0000313" key="2">
    <source>
        <dbReference type="EMBL" id="VUZ44554.1"/>
    </source>
</evidence>
<name>A0A564Z3B6_HYMDI</name>
<dbReference type="EMBL" id="CABIJS010000599">
    <property type="protein sequence ID" value="VUZ54017.1"/>
    <property type="molecule type" value="Genomic_DNA"/>
</dbReference>
<keyword evidence="4" id="KW-1185">Reference proteome</keyword>
<accession>A0A564Z3B6</accession>
<dbReference type="EMBL" id="CABIJS010000139">
    <property type="protein sequence ID" value="VUZ44554.1"/>
    <property type="molecule type" value="Genomic_DNA"/>
</dbReference>
<protein>
    <submittedName>
        <fullName evidence="3">Uncharacterized protein</fullName>
    </submittedName>
</protein>
<dbReference type="Proteomes" id="UP000321570">
    <property type="component" value="Unassembled WGS sequence"/>
</dbReference>
<evidence type="ECO:0000313" key="4">
    <source>
        <dbReference type="Proteomes" id="UP000321570"/>
    </source>
</evidence>
<proteinExistence type="predicted"/>
<evidence type="ECO:0000313" key="1">
    <source>
        <dbReference type="EMBL" id="VUZ44549.1"/>
    </source>
</evidence>
<reference evidence="3 4" key="1">
    <citation type="submission" date="2019-07" db="EMBL/GenBank/DDBJ databases">
        <authorList>
            <person name="Jastrzebski P J."/>
            <person name="Paukszto L."/>
            <person name="Jastrzebski P J."/>
        </authorList>
    </citation>
    <scope>NUCLEOTIDE SEQUENCE [LARGE SCALE GENOMIC DNA]</scope>
    <source>
        <strain evidence="3 4">WMS-il1</strain>
    </source>
</reference>
<organism evidence="3 4">
    <name type="scientific">Hymenolepis diminuta</name>
    <name type="common">Rat tapeworm</name>
    <dbReference type="NCBI Taxonomy" id="6216"/>
    <lineage>
        <taxon>Eukaryota</taxon>
        <taxon>Metazoa</taxon>
        <taxon>Spiralia</taxon>
        <taxon>Lophotrochozoa</taxon>
        <taxon>Platyhelminthes</taxon>
        <taxon>Cestoda</taxon>
        <taxon>Eucestoda</taxon>
        <taxon>Cyclophyllidea</taxon>
        <taxon>Hymenolepididae</taxon>
        <taxon>Hymenolepis</taxon>
    </lineage>
</organism>
<gene>
    <name evidence="3" type="ORF">WMSIL1_LOCUS12248</name>
    <name evidence="1" type="ORF">WMSIL1_LOCUS4743</name>
    <name evidence="2" type="ORF">WMSIL1_LOCUS4744</name>
</gene>
<sequence length="78" mass="9172">MIVLDLQSFSIPRQREVTRVQVYPHLIRFRLRRYDCVPRSEMFTVMQPDLNTDIHIVQHVVTPSRDNTFAVNCPESAS</sequence>
<evidence type="ECO:0000313" key="3">
    <source>
        <dbReference type="EMBL" id="VUZ54017.1"/>
    </source>
</evidence>